<evidence type="ECO:0000313" key="1">
    <source>
        <dbReference type="EMBL" id="ENX11515.1"/>
    </source>
</evidence>
<comment type="caution">
    <text evidence="1">The sequence shown here is derived from an EMBL/GenBank/DDBJ whole genome shotgun (WGS) entry which is preliminary data.</text>
</comment>
<reference evidence="1 2" key="1">
    <citation type="submission" date="2013-02" db="EMBL/GenBank/DDBJ databases">
        <title>The Genome Sequence of Acinetobacter sp. NIPH 2171.</title>
        <authorList>
            <consortium name="The Broad Institute Genome Sequencing Platform"/>
            <consortium name="The Broad Institute Genome Sequencing Center for Infectious Disease"/>
            <person name="Cerqueira G."/>
            <person name="Feldgarden M."/>
            <person name="Courvalin P."/>
            <person name="Perichon B."/>
            <person name="Grillot-Courvalin C."/>
            <person name="Clermont D."/>
            <person name="Rocha E."/>
            <person name="Yoon E.-J."/>
            <person name="Nemec A."/>
            <person name="Walker B."/>
            <person name="Young S.K."/>
            <person name="Zeng Q."/>
            <person name="Gargeya S."/>
            <person name="Fitzgerald M."/>
            <person name="Haas B."/>
            <person name="Abouelleil A."/>
            <person name="Alvarado L."/>
            <person name="Arachchi H.M."/>
            <person name="Berlin A.M."/>
            <person name="Chapman S.B."/>
            <person name="Dewar J."/>
            <person name="Goldberg J."/>
            <person name="Griggs A."/>
            <person name="Gujja S."/>
            <person name="Hansen M."/>
            <person name="Howarth C."/>
            <person name="Imamovic A."/>
            <person name="Larimer J."/>
            <person name="McCowan C."/>
            <person name="Murphy C."/>
            <person name="Neiman D."/>
            <person name="Pearson M."/>
            <person name="Priest M."/>
            <person name="Roberts A."/>
            <person name="Saif S."/>
            <person name="Shea T."/>
            <person name="Sisk P."/>
            <person name="Sykes S."/>
            <person name="Wortman J."/>
            <person name="Nusbaum C."/>
            <person name="Birren B."/>
        </authorList>
    </citation>
    <scope>NUCLEOTIDE SEQUENCE [LARGE SCALE GENOMIC DNA]</scope>
    <source>
        <strain evidence="1 2">NIPH 2171</strain>
    </source>
</reference>
<dbReference type="STRING" id="70346.F897_00364"/>
<dbReference type="EMBL" id="APRS01000002">
    <property type="protein sequence ID" value="ENX11515.1"/>
    <property type="molecule type" value="Genomic_DNA"/>
</dbReference>
<gene>
    <name evidence="1" type="ORF">F897_00364</name>
</gene>
<name>N9PBF4_9GAMM</name>
<protein>
    <submittedName>
        <fullName evidence="1">Uncharacterized protein</fullName>
    </submittedName>
</protein>
<proteinExistence type="predicted"/>
<dbReference type="Proteomes" id="UP000013101">
    <property type="component" value="Unassembled WGS sequence"/>
</dbReference>
<dbReference type="HOGENOM" id="CLU_3323452_0_0_6"/>
<dbReference type="AlphaFoldDB" id="N9PBF4"/>
<accession>N9PBF4</accession>
<organism evidence="1 2">
    <name type="scientific">Acinetobacter variabilis</name>
    <dbReference type="NCBI Taxonomy" id="70346"/>
    <lineage>
        <taxon>Bacteria</taxon>
        <taxon>Pseudomonadati</taxon>
        <taxon>Pseudomonadota</taxon>
        <taxon>Gammaproteobacteria</taxon>
        <taxon>Moraxellales</taxon>
        <taxon>Moraxellaceae</taxon>
        <taxon>Acinetobacter</taxon>
    </lineage>
</organism>
<evidence type="ECO:0000313" key="2">
    <source>
        <dbReference type="Proteomes" id="UP000013101"/>
    </source>
</evidence>
<sequence length="38" mass="4097">MNSIKTSLFGILLGTLSIGVHAEEQKPVLILADDDHYG</sequence>